<dbReference type="PROSITE" id="PS50887">
    <property type="entry name" value="GGDEF"/>
    <property type="match status" value="1"/>
</dbReference>
<feature type="modified residue" description="4-aspartylphosphate" evidence="1">
    <location>
        <position position="56"/>
    </location>
</feature>
<gene>
    <name evidence="5" type="ORF">SAMN05216302_101359</name>
</gene>
<dbReference type="SMART" id="SM00448">
    <property type="entry name" value="REC"/>
    <property type="match status" value="1"/>
</dbReference>
<evidence type="ECO:0000313" key="6">
    <source>
        <dbReference type="Proteomes" id="UP000199533"/>
    </source>
</evidence>
<dbReference type="PROSITE" id="PS50110">
    <property type="entry name" value="RESPONSE_REGULATORY"/>
    <property type="match status" value="1"/>
</dbReference>
<dbReference type="SUPFAM" id="SSF52172">
    <property type="entry name" value="CheY-like"/>
    <property type="match status" value="1"/>
</dbReference>
<dbReference type="InterPro" id="IPR001789">
    <property type="entry name" value="Sig_transdc_resp-reg_receiver"/>
</dbReference>
<organism evidence="5 6">
    <name type="scientific">Nitrosomonas aestuarii</name>
    <dbReference type="NCBI Taxonomy" id="52441"/>
    <lineage>
        <taxon>Bacteria</taxon>
        <taxon>Pseudomonadati</taxon>
        <taxon>Pseudomonadota</taxon>
        <taxon>Betaproteobacteria</taxon>
        <taxon>Nitrosomonadales</taxon>
        <taxon>Nitrosomonadaceae</taxon>
        <taxon>Nitrosomonas</taxon>
    </lineage>
</organism>
<accession>A0A1I4BVH8</accession>
<keyword evidence="1" id="KW-0597">Phosphoprotein</keyword>
<dbReference type="InterPro" id="IPR052155">
    <property type="entry name" value="Biofilm_reg_signaling"/>
</dbReference>
<dbReference type="SUPFAM" id="SSF141868">
    <property type="entry name" value="EAL domain-like"/>
    <property type="match status" value="1"/>
</dbReference>
<dbReference type="InterPro" id="IPR035965">
    <property type="entry name" value="PAS-like_dom_sf"/>
</dbReference>
<dbReference type="InterPro" id="IPR000160">
    <property type="entry name" value="GGDEF_dom"/>
</dbReference>
<dbReference type="SUPFAM" id="SSF55785">
    <property type="entry name" value="PYP-like sensor domain (PAS domain)"/>
    <property type="match status" value="1"/>
</dbReference>
<dbReference type="InterPro" id="IPR001633">
    <property type="entry name" value="EAL_dom"/>
</dbReference>
<evidence type="ECO:0000256" key="1">
    <source>
        <dbReference type="PROSITE-ProRule" id="PRU00169"/>
    </source>
</evidence>
<dbReference type="InterPro" id="IPR035919">
    <property type="entry name" value="EAL_sf"/>
</dbReference>
<dbReference type="SMART" id="SM00052">
    <property type="entry name" value="EAL"/>
    <property type="match status" value="1"/>
</dbReference>
<dbReference type="RefSeq" id="WP_090699575.1">
    <property type="nucleotide sequence ID" value="NZ_FOSP01000013.1"/>
</dbReference>
<evidence type="ECO:0000313" key="5">
    <source>
        <dbReference type="EMBL" id="SFK72069.1"/>
    </source>
</evidence>
<dbReference type="Proteomes" id="UP000199533">
    <property type="component" value="Unassembled WGS sequence"/>
</dbReference>
<dbReference type="PANTHER" id="PTHR44757:SF2">
    <property type="entry name" value="BIOFILM ARCHITECTURE MAINTENANCE PROTEIN MBAA"/>
    <property type="match status" value="1"/>
</dbReference>
<dbReference type="Gene3D" id="3.20.20.450">
    <property type="entry name" value="EAL domain"/>
    <property type="match status" value="1"/>
</dbReference>
<feature type="domain" description="GGDEF" evidence="4">
    <location>
        <begin position="409"/>
        <end position="542"/>
    </location>
</feature>
<reference evidence="6" key="1">
    <citation type="submission" date="2016-10" db="EMBL/GenBank/DDBJ databases">
        <authorList>
            <person name="Varghese N."/>
            <person name="Submissions S."/>
        </authorList>
    </citation>
    <scope>NUCLEOTIDE SEQUENCE [LARGE SCALE GENOMIC DNA]</scope>
    <source>
        <strain evidence="6">Nm69</strain>
    </source>
</reference>
<dbReference type="Pfam" id="PF00072">
    <property type="entry name" value="Response_reg"/>
    <property type="match status" value="1"/>
</dbReference>
<evidence type="ECO:0000259" key="4">
    <source>
        <dbReference type="PROSITE" id="PS50887"/>
    </source>
</evidence>
<dbReference type="EMBL" id="FOSP01000013">
    <property type="protein sequence ID" value="SFK72069.1"/>
    <property type="molecule type" value="Genomic_DNA"/>
</dbReference>
<dbReference type="Gene3D" id="3.30.70.270">
    <property type="match status" value="1"/>
</dbReference>
<proteinExistence type="predicted"/>
<dbReference type="SMART" id="SM00267">
    <property type="entry name" value="GGDEF"/>
    <property type="match status" value="1"/>
</dbReference>
<dbReference type="Pfam" id="PF00563">
    <property type="entry name" value="EAL"/>
    <property type="match status" value="1"/>
</dbReference>
<feature type="domain" description="EAL" evidence="3">
    <location>
        <begin position="551"/>
        <end position="804"/>
    </location>
</feature>
<dbReference type="GO" id="GO:0000160">
    <property type="term" value="P:phosphorelay signal transduction system"/>
    <property type="evidence" value="ECO:0007669"/>
    <property type="project" value="InterPro"/>
</dbReference>
<dbReference type="OrthoDB" id="9813903at2"/>
<sequence length="806" mass="91623">MDKCIKILIVEDEQIVAFDLKKRLIRLGYQVTGTAASGNKALALIDEELPSIVLMDIHIQGSIDGIEVATRLQETYHIPVIYLTAYSEENTLSRARATQPYGYLLKPFSDRELHVMIQVSMERYETDAQLKKSEQHFRLALEAARLGTWEKTKHSNEVFLGKSPNGYIESIPNWEEFFDLIHKRDKQKVSAFIERMHGEPNVAEEIEFCVSPVSGEDRWYKLYGKSFAANKLYEHQIIGVLQETTENRRVQNKLEQAAIVFECAAEGIVILRNKMFDCANKAFYKMTQFHESDLKNSELPFMNDRFLSKETYHEIWQSVEENGHWQGEIMAFKENKAKMYALLNVSRVPVKECGESQSVVIISDITAMRETQEQLLRIAYYDNLTNLPNRMLVMDRLKQEITKAKRDATLVGVLFIDLDNFKMVNDTLGHKAGDTMLHLISQRMLSILRESDTLGRLGGDEFIVIAANTDTSDGFVRIANKILKCLSDPIVVNNMEIVPSCSIGISVYPDHSDHQDGLVQMADTAMYKAKGSGRNSYAFYHPSLTQNAVHHLTREHELYLALERNELQLYYQPKFSSLERRLTGVEALIRWQHPVKGLLSPVEIIPIAERSRLIITIGNWVLTEACRQLFQWRSEGLCDLGVAVNISIRQFSDTQLPKLIAKLMHRYDLPSHLLELEITESCLQNELTNNASLQELEKLGVSISIDDFGTGYSCMSSLKNLPIHKLKIDHSFIKDIPLDRNDCAIAAAILALSKELNLKVVAEGIEKSEQIAFLDDHGCDELQGYLLGKPVPADQIPGLIKKSAFH</sequence>
<dbReference type="Gene3D" id="3.40.50.2300">
    <property type="match status" value="1"/>
</dbReference>
<dbReference type="Pfam" id="PF00990">
    <property type="entry name" value="GGDEF"/>
    <property type="match status" value="1"/>
</dbReference>
<dbReference type="CDD" id="cd01949">
    <property type="entry name" value="GGDEF"/>
    <property type="match status" value="1"/>
</dbReference>
<name>A0A1I4BVH8_9PROT</name>
<dbReference type="CDD" id="cd01948">
    <property type="entry name" value="EAL"/>
    <property type="match status" value="1"/>
</dbReference>
<dbReference type="PROSITE" id="PS50883">
    <property type="entry name" value="EAL"/>
    <property type="match status" value="1"/>
</dbReference>
<dbReference type="FunFam" id="3.30.70.270:FF:000001">
    <property type="entry name" value="Diguanylate cyclase domain protein"/>
    <property type="match status" value="1"/>
</dbReference>
<dbReference type="CDD" id="cd17534">
    <property type="entry name" value="REC_DC-like"/>
    <property type="match status" value="1"/>
</dbReference>
<dbReference type="Gene3D" id="3.30.450.20">
    <property type="entry name" value="PAS domain"/>
    <property type="match status" value="2"/>
</dbReference>
<protein>
    <submittedName>
        <fullName evidence="5">Diguanylate cyclase (GGDEF) domain-containing protein</fullName>
    </submittedName>
</protein>
<dbReference type="GO" id="GO:0003824">
    <property type="term" value="F:catalytic activity"/>
    <property type="evidence" value="ECO:0007669"/>
    <property type="project" value="UniProtKB-ARBA"/>
</dbReference>
<feature type="domain" description="Response regulatory" evidence="2">
    <location>
        <begin position="6"/>
        <end position="121"/>
    </location>
</feature>
<dbReference type="NCBIfam" id="TIGR00254">
    <property type="entry name" value="GGDEF"/>
    <property type="match status" value="1"/>
</dbReference>
<evidence type="ECO:0000259" key="3">
    <source>
        <dbReference type="PROSITE" id="PS50883"/>
    </source>
</evidence>
<dbReference type="PANTHER" id="PTHR44757">
    <property type="entry name" value="DIGUANYLATE CYCLASE DGCP"/>
    <property type="match status" value="1"/>
</dbReference>
<dbReference type="AlphaFoldDB" id="A0A1I4BVH8"/>
<dbReference type="InterPro" id="IPR029787">
    <property type="entry name" value="Nucleotide_cyclase"/>
</dbReference>
<dbReference type="InterPro" id="IPR011006">
    <property type="entry name" value="CheY-like_superfamily"/>
</dbReference>
<evidence type="ECO:0000259" key="2">
    <source>
        <dbReference type="PROSITE" id="PS50110"/>
    </source>
</evidence>
<dbReference type="InterPro" id="IPR043128">
    <property type="entry name" value="Rev_trsase/Diguanyl_cyclase"/>
</dbReference>
<keyword evidence="6" id="KW-1185">Reference proteome</keyword>
<dbReference type="SUPFAM" id="SSF55073">
    <property type="entry name" value="Nucleotide cyclase"/>
    <property type="match status" value="1"/>
</dbReference>
<dbReference type="STRING" id="52441.SAMN05216302_101359"/>